<evidence type="ECO:0000313" key="2">
    <source>
        <dbReference type="Proteomes" id="UP000267921"/>
    </source>
</evidence>
<dbReference type="AlphaFoldDB" id="A0A3M9LB33"/>
<evidence type="ECO:0000313" key="1">
    <source>
        <dbReference type="EMBL" id="RNI09663.1"/>
    </source>
</evidence>
<accession>A0A3M9LB33</accession>
<comment type="caution">
    <text evidence="1">The sequence shown here is derived from an EMBL/GenBank/DDBJ whole genome shotgun (WGS) entry which is preliminary data.</text>
</comment>
<name>A0A3M9LB33_9EURY</name>
<proteinExistence type="predicted"/>
<gene>
    <name evidence="1" type="ORF">EFE40_03145</name>
</gene>
<reference evidence="1 2" key="1">
    <citation type="submission" date="2018-10" db="EMBL/GenBank/DDBJ databases">
        <title>Cultivation of a novel Methanohalophilus strain from Kebrit Deep of the Red Sea and a genomic comparison of members of the genus Methanohalophilus.</title>
        <authorList>
            <person name="Guan Y."/>
            <person name="Ngugi D.K."/>
            <person name="Stingl U."/>
        </authorList>
    </citation>
    <scope>NUCLEOTIDE SEQUENCE [LARGE SCALE GENOMIC DNA]</scope>
    <source>
        <strain evidence="1 2">DSM 3094</strain>
    </source>
</reference>
<protein>
    <submittedName>
        <fullName evidence="1">Uncharacterized protein</fullName>
    </submittedName>
</protein>
<sequence length="89" mass="10153">MYIYAYLSFLELLLCAKTIRYMLEIPNSQQLAEGLKMGFKCAVCSKEENSLLKVNHVKLGVIKICEDCWFQEHNKGNLLSLKGGCDCCR</sequence>
<dbReference type="EMBL" id="RJJG01000003">
    <property type="protein sequence ID" value="RNI09663.1"/>
    <property type="molecule type" value="Genomic_DNA"/>
</dbReference>
<organism evidence="1 2">
    <name type="scientific">Methanohalophilus halophilus</name>
    <dbReference type="NCBI Taxonomy" id="2177"/>
    <lineage>
        <taxon>Archaea</taxon>
        <taxon>Methanobacteriati</taxon>
        <taxon>Methanobacteriota</taxon>
        <taxon>Stenosarchaea group</taxon>
        <taxon>Methanomicrobia</taxon>
        <taxon>Methanosarcinales</taxon>
        <taxon>Methanosarcinaceae</taxon>
        <taxon>Methanohalophilus</taxon>
    </lineage>
</organism>
<dbReference type="Proteomes" id="UP000267921">
    <property type="component" value="Unassembled WGS sequence"/>
</dbReference>